<dbReference type="HAMAP" id="MF_00184">
    <property type="entry name" value="Thr_tRNA_synth"/>
    <property type="match status" value="1"/>
</dbReference>
<dbReference type="PROSITE" id="PS50862">
    <property type="entry name" value="AA_TRNA_LIGASE_II"/>
    <property type="match status" value="1"/>
</dbReference>
<evidence type="ECO:0000256" key="13">
    <source>
        <dbReference type="HAMAP-Rule" id="MF_00184"/>
    </source>
</evidence>
<dbReference type="GO" id="GO:0004829">
    <property type="term" value="F:threonine-tRNA ligase activity"/>
    <property type="evidence" value="ECO:0007669"/>
    <property type="project" value="UniProtKB-UniRule"/>
</dbReference>
<keyword evidence="6 13" id="KW-0547">Nucleotide-binding</keyword>
<evidence type="ECO:0000256" key="10">
    <source>
        <dbReference type="ARBA" id="ARBA00022917"/>
    </source>
</evidence>
<name>A0A2N2E9Q3_9BACT</name>
<comment type="subunit">
    <text evidence="13">Homodimer.</text>
</comment>
<feature type="binding site" evidence="13">
    <location>
        <position position="334"/>
    </location>
    <ligand>
        <name>Zn(2+)</name>
        <dbReference type="ChEBI" id="CHEBI:29105"/>
        <note>catalytic</note>
    </ligand>
</feature>
<dbReference type="InterPro" id="IPR004154">
    <property type="entry name" value="Anticodon-bd"/>
</dbReference>
<evidence type="ECO:0000256" key="12">
    <source>
        <dbReference type="ARBA" id="ARBA00049515"/>
    </source>
</evidence>
<dbReference type="InterPro" id="IPR012947">
    <property type="entry name" value="tRNA_SAD"/>
</dbReference>
<dbReference type="PANTHER" id="PTHR11451:SF44">
    <property type="entry name" value="THREONINE--TRNA LIGASE, CHLOROPLASTIC_MITOCHONDRIAL 2"/>
    <property type="match status" value="1"/>
</dbReference>
<evidence type="ECO:0000256" key="5">
    <source>
        <dbReference type="ARBA" id="ARBA00022723"/>
    </source>
</evidence>
<keyword evidence="8 13" id="KW-0067">ATP-binding</keyword>
<comment type="cofactor">
    <cofactor evidence="13">
        <name>Zn(2+)</name>
        <dbReference type="ChEBI" id="CHEBI:29105"/>
    </cofactor>
    <text evidence="13">Binds 1 zinc ion per subunit.</text>
</comment>
<dbReference type="InterPro" id="IPR002314">
    <property type="entry name" value="aa-tRNA-synt_IIb"/>
</dbReference>
<dbReference type="FunFam" id="3.30.980.10:FF:000005">
    <property type="entry name" value="Threonyl-tRNA synthetase, mitochondrial"/>
    <property type="match status" value="1"/>
</dbReference>
<dbReference type="Pfam" id="PF07973">
    <property type="entry name" value="tRNA_SAD"/>
    <property type="match status" value="1"/>
</dbReference>
<dbReference type="PANTHER" id="PTHR11451">
    <property type="entry name" value="THREONINE-TRNA LIGASE"/>
    <property type="match status" value="1"/>
</dbReference>
<dbReference type="InterPro" id="IPR047246">
    <property type="entry name" value="ThrRS_anticodon"/>
</dbReference>
<dbReference type="GO" id="GO:0046872">
    <property type="term" value="F:metal ion binding"/>
    <property type="evidence" value="ECO:0007669"/>
    <property type="project" value="UniProtKB-KW"/>
</dbReference>
<evidence type="ECO:0000256" key="4">
    <source>
        <dbReference type="ARBA" id="ARBA00022598"/>
    </source>
</evidence>
<feature type="binding site" evidence="13">
    <location>
        <position position="463"/>
    </location>
    <ligand>
        <name>Zn(2+)</name>
        <dbReference type="ChEBI" id="CHEBI:29105"/>
        <note>catalytic</note>
    </ligand>
</feature>
<keyword evidence="3 13" id="KW-0820">tRNA-binding</keyword>
<dbReference type="InterPro" id="IPR002320">
    <property type="entry name" value="Thr-tRNA-ligase_IIa"/>
</dbReference>
<comment type="caution">
    <text evidence="13">Lacks conserved residue(s) required for the propagation of feature annotation.</text>
</comment>
<dbReference type="AlphaFoldDB" id="A0A2N2E9Q3"/>
<evidence type="ECO:0000256" key="2">
    <source>
        <dbReference type="ARBA" id="ARBA00022490"/>
    </source>
</evidence>
<dbReference type="SUPFAM" id="SSF52954">
    <property type="entry name" value="Class II aaRS ABD-related"/>
    <property type="match status" value="1"/>
</dbReference>
<dbReference type="Pfam" id="PF03129">
    <property type="entry name" value="HGTP_anticodon"/>
    <property type="match status" value="1"/>
</dbReference>
<evidence type="ECO:0000256" key="8">
    <source>
        <dbReference type="ARBA" id="ARBA00022840"/>
    </source>
</evidence>
<dbReference type="EC" id="6.1.1.3" evidence="13"/>
<evidence type="ECO:0000256" key="3">
    <source>
        <dbReference type="ARBA" id="ARBA00022555"/>
    </source>
</evidence>
<dbReference type="CDD" id="cd00771">
    <property type="entry name" value="ThrRS_core"/>
    <property type="match status" value="1"/>
</dbReference>
<evidence type="ECO:0000313" key="15">
    <source>
        <dbReference type="EMBL" id="PKM91408.1"/>
    </source>
</evidence>
<dbReference type="GO" id="GO:0005524">
    <property type="term" value="F:ATP binding"/>
    <property type="evidence" value="ECO:0007669"/>
    <property type="project" value="UniProtKB-UniRule"/>
</dbReference>
<dbReference type="Gene3D" id="3.30.54.20">
    <property type="match status" value="1"/>
</dbReference>
<evidence type="ECO:0000313" key="16">
    <source>
        <dbReference type="Proteomes" id="UP000233517"/>
    </source>
</evidence>
<comment type="caution">
    <text evidence="15">The sequence shown here is derived from an EMBL/GenBank/DDBJ whole genome shotgun (WGS) entry which is preliminary data.</text>
</comment>
<dbReference type="InterPro" id="IPR036621">
    <property type="entry name" value="Anticodon-bd_dom_sf"/>
</dbReference>
<dbReference type="GO" id="GO:0000049">
    <property type="term" value="F:tRNA binding"/>
    <property type="evidence" value="ECO:0007669"/>
    <property type="project" value="UniProtKB-KW"/>
</dbReference>
<dbReference type="Proteomes" id="UP000233517">
    <property type="component" value="Unassembled WGS sequence"/>
</dbReference>
<keyword evidence="9 13" id="KW-0694">RNA-binding</keyword>
<dbReference type="Gene3D" id="3.30.930.10">
    <property type="entry name" value="Bira Bifunctional Protein, Domain 2"/>
    <property type="match status" value="1"/>
</dbReference>
<protein>
    <recommendedName>
        <fullName evidence="13">Threonine--tRNA ligase</fullName>
        <ecNumber evidence="13">6.1.1.3</ecNumber>
    </recommendedName>
    <alternativeName>
        <fullName evidence="13">Threonyl-tRNA synthetase</fullName>
        <shortName evidence="13">ThrRS</shortName>
    </alternativeName>
</protein>
<dbReference type="EMBL" id="PHAI01000002">
    <property type="protein sequence ID" value="PKM91408.1"/>
    <property type="molecule type" value="Genomic_DNA"/>
</dbReference>
<dbReference type="FunFam" id="3.40.50.800:FF:000001">
    <property type="entry name" value="Threonine--tRNA ligase"/>
    <property type="match status" value="1"/>
</dbReference>
<dbReference type="GO" id="GO:0005737">
    <property type="term" value="C:cytoplasm"/>
    <property type="evidence" value="ECO:0007669"/>
    <property type="project" value="UniProtKB-SubCell"/>
</dbReference>
<feature type="domain" description="Aminoacyl-transfer RNA synthetases class-II family profile" evidence="14">
    <location>
        <begin position="190"/>
        <end position="486"/>
    </location>
</feature>
<reference evidence="15 16" key="1">
    <citation type="journal article" date="2017" name="ISME J.">
        <title>Potential for microbial H2 and metal transformations associated with novel bacteria and archaea in deep terrestrial subsurface sediments.</title>
        <authorList>
            <person name="Hernsdorf A.W."/>
            <person name="Amano Y."/>
            <person name="Miyakawa K."/>
            <person name="Ise K."/>
            <person name="Suzuki Y."/>
            <person name="Anantharaman K."/>
            <person name="Probst A."/>
            <person name="Burstein D."/>
            <person name="Thomas B.C."/>
            <person name="Banfield J.F."/>
        </authorList>
    </citation>
    <scope>NUCLEOTIDE SEQUENCE [LARGE SCALE GENOMIC DNA]</scope>
    <source>
        <strain evidence="15">HGW-Falkowbacteria-1</strain>
    </source>
</reference>
<proteinExistence type="inferred from homology"/>
<comment type="subcellular location">
    <subcellularLocation>
        <location evidence="13">Cytoplasm</location>
    </subcellularLocation>
</comment>
<evidence type="ECO:0000256" key="6">
    <source>
        <dbReference type="ARBA" id="ARBA00022741"/>
    </source>
</evidence>
<keyword evidence="5 13" id="KW-0479">Metal-binding</keyword>
<organism evidence="15 16">
    <name type="scientific">Candidatus Falkowbacteria bacterium HGW-Falkowbacteria-1</name>
    <dbReference type="NCBI Taxonomy" id="2013768"/>
    <lineage>
        <taxon>Bacteria</taxon>
        <taxon>Candidatus Falkowiibacteriota</taxon>
    </lineage>
</organism>
<keyword evidence="4 13" id="KW-0436">Ligase</keyword>
<evidence type="ECO:0000256" key="7">
    <source>
        <dbReference type="ARBA" id="ARBA00022833"/>
    </source>
</evidence>
<comment type="catalytic activity">
    <reaction evidence="12 13">
        <text>tRNA(Thr) + L-threonine + ATP = L-threonyl-tRNA(Thr) + AMP + diphosphate + H(+)</text>
        <dbReference type="Rhea" id="RHEA:24624"/>
        <dbReference type="Rhea" id="RHEA-COMP:9670"/>
        <dbReference type="Rhea" id="RHEA-COMP:9704"/>
        <dbReference type="ChEBI" id="CHEBI:15378"/>
        <dbReference type="ChEBI" id="CHEBI:30616"/>
        <dbReference type="ChEBI" id="CHEBI:33019"/>
        <dbReference type="ChEBI" id="CHEBI:57926"/>
        <dbReference type="ChEBI" id="CHEBI:78442"/>
        <dbReference type="ChEBI" id="CHEBI:78534"/>
        <dbReference type="ChEBI" id="CHEBI:456215"/>
        <dbReference type="EC" id="6.1.1.3"/>
    </reaction>
</comment>
<dbReference type="Gene3D" id="3.40.50.800">
    <property type="entry name" value="Anticodon-binding domain"/>
    <property type="match status" value="1"/>
</dbReference>
<dbReference type="FunFam" id="3.30.930.10:FF:000002">
    <property type="entry name" value="Threonine--tRNA ligase"/>
    <property type="match status" value="1"/>
</dbReference>
<accession>A0A2N2E9Q3</accession>
<dbReference type="InterPro" id="IPR006195">
    <property type="entry name" value="aa-tRNA-synth_II"/>
</dbReference>
<feature type="binding site" evidence="13">
    <location>
        <position position="283"/>
    </location>
    <ligand>
        <name>Zn(2+)</name>
        <dbReference type="ChEBI" id="CHEBI:29105"/>
        <note>catalytic</note>
    </ligand>
</feature>
<gene>
    <name evidence="13" type="primary">thrS</name>
    <name evidence="15" type="ORF">CVU82_02320</name>
</gene>
<keyword evidence="10 13" id="KW-0648">Protein biosynthesis</keyword>
<dbReference type="NCBIfam" id="TIGR00418">
    <property type="entry name" value="thrS"/>
    <property type="match status" value="1"/>
</dbReference>
<evidence type="ECO:0000259" key="14">
    <source>
        <dbReference type="PROSITE" id="PS50862"/>
    </source>
</evidence>
<keyword evidence="7 13" id="KW-0862">Zinc</keyword>
<dbReference type="Pfam" id="PF00587">
    <property type="entry name" value="tRNA-synt_2b"/>
    <property type="match status" value="1"/>
</dbReference>
<evidence type="ECO:0000256" key="11">
    <source>
        <dbReference type="ARBA" id="ARBA00023146"/>
    </source>
</evidence>
<dbReference type="SMART" id="SM00863">
    <property type="entry name" value="tRNA_SAD"/>
    <property type="match status" value="1"/>
</dbReference>
<dbReference type="SUPFAM" id="SSF55186">
    <property type="entry name" value="ThrRS/AlaRS common domain"/>
    <property type="match status" value="1"/>
</dbReference>
<dbReference type="InterPro" id="IPR045864">
    <property type="entry name" value="aa-tRNA-synth_II/BPL/LPL"/>
</dbReference>
<evidence type="ECO:0000256" key="9">
    <source>
        <dbReference type="ARBA" id="ARBA00022884"/>
    </source>
</evidence>
<comment type="similarity">
    <text evidence="1 13">Belongs to the class-II aminoacyl-tRNA synthetase family.</text>
</comment>
<dbReference type="InterPro" id="IPR033728">
    <property type="entry name" value="ThrRS_core"/>
</dbReference>
<dbReference type="SUPFAM" id="SSF55681">
    <property type="entry name" value="Class II aaRS and biotin synthetases"/>
    <property type="match status" value="1"/>
</dbReference>
<dbReference type="PRINTS" id="PR01047">
    <property type="entry name" value="TRNASYNTHTHR"/>
</dbReference>
<evidence type="ECO:0000256" key="1">
    <source>
        <dbReference type="ARBA" id="ARBA00008226"/>
    </source>
</evidence>
<dbReference type="InterPro" id="IPR018163">
    <property type="entry name" value="Thr/Ala-tRNA-synth_IIc_edit"/>
</dbReference>
<sequence length="588" mass="68296">MENKNDQKNELEISRHSLAHIMALAVYEIYPNAKFAIGPEIDNGFYYDIDFGEQKIGDNDLIGIEKKMKHIIKQNLKFSRSELSIDEAISKFKKSDDVYKLDILNELKAEGQKVVSFYQLGNFVDLCRGPHIESSAKIKPGSFKLDKTAGAYWRGDEKNKMLTRIYGLAFGGAEELDSYLKMIEEAKKRDHRKLGQELDLFSISEKVGPGLILWHPKLAKIREAVESFWRVFHRQRGYDAVYTPHIGRSKLWETSGHLGFFKDSMYAPMNVDGEEYFVKPMNCPFHVEIYKSRPRSWREFPLRWNELGSVYRYEKSGELSGMLRVRGFTQDDAHIICRKDQFADEYREVLKLSFDMFKIFGFTEVKGYLAVRDPKNIEKYMGDSEIWEMAEKTIKEVVADFNMPYEVEEGGAKFYGPALDIKVKDSIGREWQLTTIQLDFNLPEKFDMTYQGTEKEERPIMIHRALLGSLERFFGVLIEHYGGSFPLWLSPVQVKILSVGEKHIDYCKSLKQEFLNRDIRVEIDVNNETVSNKIRKTASEKIPYVIVVGDKEIEDNIFAVRKRGENSTNIFSPNDFYDLILKEIADKK</sequence>
<dbReference type="GO" id="GO:0006435">
    <property type="term" value="P:threonyl-tRNA aminoacylation"/>
    <property type="evidence" value="ECO:0007669"/>
    <property type="project" value="UniProtKB-UniRule"/>
</dbReference>
<dbReference type="Gene3D" id="3.30.980.10">
    <property type="entry name" value="Threonyl-trna Synthetase, Chain A, domain 2"/>
    <property type="match status" value="1"/>
</dbReference>
<keyword evidence="11 13" id="KW-0030">Aminoacyl-tRNA synthetase</keyword>
<dbReference type="CDD" id="cd00860">
    <property type="entry name" value="ThrRS_anticodon"/>
    <property type="match status" value="1"/>
</dbReference>
<keyword evidence="2 13" id="KW-0963">Cytoplasm</keyword>